<name>A0A0G1QE65_9BACT</name>
<evidence type="ECO:0000313" key="2">
    <source>
        <dbReference type="Proteomes" id="UP000034487"/>
    </source>
</evidence>
<protein>
    <recommendedName>
        <fullName evidence="3">Extracellular solute-binding protein family 1</fullName>
    </recommendedName>
</protein>
<dbReference type="InterPro" id="IPR050490">
    <property type="entry name" value="Bact_solute-bd_prot1"/>
</dbReference>
<dbReference type="InterPro" id="IPR006059">
    <property type="entry name" value="SBP"/>
</dbReference>
<evidence type="ECO:0000313" key="1">
    <source>
        <dbReference type="EMBL" id="KKU43087.1"/>
    </source>
</evidence>
<accession>A0A0G1QE65</accession>
<organism evidence="1 2">
    <name type="scientific">Berkelbacteria bacterium GW2011_GWA2_46_7</name>
    <dbReference type="NCBI Taxonomy" id="1618335"/>
    <lineage>
        <taxon>Bacteria</taxon>
        <taxon>Candidatus Berkelbacteria</taxon>
    </lineage>
</organism>
<dbReference type="EMBL" id="LCMV01000037">
    <property type="protein sequence ID" value="KKU43087.1"/>
    <property type="molecule type" value="Genomic_DNA"/>
</dbReference>
<comment type="caution">
    <text evidence="1">The sequence shown here is derived from an EMBL/GenBank/DDBJ whole genome shotgun (WGS) entry which is preliminary data.</text>
</comment>
<gene>
    <name evidence="1" type="ORF">UX60_C0037G0008</name>
</gene>
<reference evidence="1 2" key="1">
    <citation type="journal article" date="2015" name="Nature">
        <title>rRNA introns, odd ribosomes, and small enigmatic genomes across a large radiation of phyla.</title>
        <authorList>
            <person name="Brown C.T."/>
            <person name="Hug L.A."/>
            <person name="Thomas B.C."/>
            <person name="Sharon I."/>
            <person name="Castelle C.J."/>
            <person name="Singh A."/>
            <person name="Wilkins M.J."/>
            <person name="Williams K.H."/>
            <person name="Banfield J.F."/>
        </authorList>
    </citation>
    <scope>NUCLEOTIDE SEQUENCE [LARGE SCALE GENOMIC DNA]</scope>
</reference>
<dbReference type="Pfam" id="PF01547">
    <property type="entry name" value="SBP_bac_1"/>
    <property type="match status" value="1"/>
</dbReference>
<evidence type="ECO:0008006" key="3">
    <source>
        <dbReference type="Google" id="ProtNLM"/>
    </source>
</evidence>
<dbReference type="PANTHER" id="PTHR43649:SF12">
    <property type="entry name" value="DIACETYLCHITOBIOSE BINDING PROTEIN DASA"/>
    <property type="match status" value="1"/>
</dbReference>
<sequence length="280" mass="30343">MKRGLIFALIGVFVLAVVVVLITALSGSKSSSKTDNTLTVWSPFDEGDVYKQISEQYLSENPTIKLSYRYVQATDAKDYEAKVVDAVASGTGPDIWLVRSDWLSKHQTKLIPSTKYVDLSKTKKTEAEAAQEYFGTNIANQNIRDGALFGFPLSVDSLALYINTKVVNDTTNALSENNSAEAEKLNTTPTTWEEVATWSRLLTKKDSRGNISVSGMALGTTGNTYAPIDSYLGLVSQYGGSLFTDDEKGVALHLIKVVDGKNQAPGLQALTTFSSFARAG</sequence>
<dbReference type="Proteomes" id="UP000034487">
    <property type="component" value="Unassembled WGS sequence"/>
</dbReference>
<dbReference type="PANTHER" id="PTHR43649">
    <property type="entry name" value="ARABINOSE-BINDING PROTEIN-RELATED"/>
    <property type="match status" value="1"/>
</dbReference>
<proteinExistence type="predicted"/>
<dbReference type="AlphaFoldDB" id="A0A0G1QE65"/>
<dbReference type="Gene3D" id="3.40.190.10">
    <property type="entry name" value="Periplasmic binding protein-like II"/>
    <property type="match status" value="1"/>
</dbReference>
<dbReference type="SUPFAM" id="SSF53850">
    <property type="entry name" value="Periplasmic binding protein-like II"/>
    <property type="match status" value="1"/>
</dbReference>